<gene>
    <name evidence="5" type="ORF">PROH_01055</name>
</gene>
<reference evidence="5" key="1">
    <citation type="submission" date="2012-04" db="EMBL/GenBank/DDBJ databases">
        <authorList>
            <person name="Borisov I.G."/>
            <person name="Ivanikova N.V."/>
            <person name="Pinevich A.V."/>
        </authorList>
    </citation>
    <scope>NUCLEOTIDE SEQUENCE</scope>
    <source>
        <strain evidence="5">CALU 1027</strain>
    </source>
</reference>
<dbReference type="Pfam" id="PF01565">
    <property type="entry name" value="FAD_binding_4"/>
    <property type="match status" value="1"/>
</dbReference>
<dbReference type="SUPFAM" id="SSF55103">
    <property type="entry name" value="FAD-linked oxidases, C-terminal domain"/>
    <property type="match status" value="1"/>
</dbReference>
<dbReference type="SUPFAM" id="SSF56176">
    <property type="entry name" value="FAD-binding/transporter-associated domain-like"/>
    <property type="match status" value="1"/>
</dbReference>
<dbReference type="AlphaFoldDB" id="A0A0M2Q157"/>
<dbReference type="InterPro" id="IPR016169">
    <property type="entry name" value="FAD-bd_PCMH_sub2"/>
</dbReference>
<protein>
    <submittedName>
        <fullName evidence="5">FAD-linked oxidase</fullName>
    </submittedName>
</protein>
<dbReference type="Gene3D" id="3.30.465.10">
    <property type="match status" value="1"/>
</dbReference>
<name>A0A0M2Q157_PROHO</name>
<feature type="domain" description="FAD-binding PCMH-type" evidence="4">
    <location>
        <begin position="48"/>
        <end position="220"/>
    </location>
</feature>
<feature type="region of interest" description="Disordered" evidence="3">
    <location>
        <begin position="433"/>
        <end position="452"/>
    </location>
</feature>
<dbReference type="OrthoDB" id="9811261at2"/>
<dbReference type="PANTHER" id="PTHR11748">
    <property type="entry name" value="D-LACTATE DEHYDROGENASE"/>
    <property type="match status" value="1"/>
</dbReference>
<dbReference type="InterPro" id="IPR016166">
    <property type="entry name" value="FAD-bd_PCMH"/>
</dbReference>
<dbReference type="GO" id="GO:1903457">
    <property type="term" value="P:lactate catabolic process"/>
    <property type="evidence" value="ECO:0007669"/>
    <property type="project" value="TreeGrafter"/>
</dbReference>
<dbReference type="PROSITE" id="PS51387">
    <property type="entry name" value="FAD_PCMH"/>
    <property type="match status" value="1"/>
</dbReference>
<dbReference type="InterPro" id="IPR036318">
    <property type="entry name" value="FAD-bd_PCMH-like_sf"/>
</dbReference>
<dbReference type="GO" id="GO:0008720">
    <property type="term" value="F:D-lactate dehydrogenase (NAD+) activity"/>
    <property type="evidence" value="ECO:0007669"/>
    <property type="project" value="TreeGrafter"/>
</dbReference>
<organism evidence="5 6">
    <name type="scientific">Prochlorothrix hollandica PCC 9006 = CALU 1027</name>
    <dbReference type="NCBI Taxonomy" id="317619"/>
    <lineage>
        <taxon>Bacteria</taxon>
        <taxon>Bacillati</taxon>
        <taxon>Cyanobacteriota</taxon>
        <taxon>Cyanophyceae</taxon>
        <taxon>Prochlorotrichales</taxon>
        <taxon>Prochlorotrichaceae</taxon>
        <taxon>Prochlorothrix</taxon>
    </lineage>
</organism>
<keyword evidence="2" id="KW-0274">FAD</keyword>
<evidence type="ECO:0000313" key="6">
    <source>
        <dbReference type="Proteomes" id="UP000034681"/>
    </source>
</evidence>
<dbReference type="Proteomes" id="UP000034681">
    <property type="component" value="Unassembled WGS sequence"/>
</dbReference>
<keyword evidence="6" id="KW-1185">Reference proteome</keyword>
<proteinExistence type="predicted"/>
<dbReference type="InterPro" id="IPR006094">
    <property type="entry name" value="Oxid_FAD_bind_N"/>
</dbReference>
<dbReference type="InterPro" id="IPR016164">
    <property type="entry name" value="FAD-linked_Oxase-like_C"/>
</dbReference>
<sequence length="452" mass="49893">MSFDRTTFAWDSFIAALADLEIITDRPQVAKLSQDYYHFSPILQTQLADKVGDLVIRAKTEAEVLRVAQACSQQGVPLTVRGAGSGNYGQCIPLEGGVVLDLSAMNRILRLQPGMAWVEPGVKLAALDREARPLGWELRMVPSTYRTATIGGFIGGGSGGLGSINYGFLSDRGNLCALRVVTLEPEPRVVELRGDAVQQVNHAYGTNGIITALELPLAPAYPWAELMVTFGDFATAAQFGQRLGDADGLIKKLICICDRPIPQYFAALQRYLSGDRPLALVMVAEQSLELFKELVREMGGDLCYEKSAFEASKGISLGEYSWNHTTLHARSVDPSLTYLQTIFPHDRDLALVHHMHQHFGDEVPMHLEFIRLQGLTIAAGLQLVRYTTPERLQAIIDYHEDQGALIFNPHTYTLEDAGRKTVDPRQLAFKRTMDPQGLLNPGKMRSWSPSTP</sequence>
<dbReference type="PANTHER" id="PTHR11748:SF119">
    <property type="entry name" value="D-2-HYDROXYGLUTARATE DEHYDROGENASE"/>
    <property type="match status" value="1"/>
</dbReference>
<evidence type="ECO:0000256" key="2">
    <source>
        <dbReference type="ARBA" id="ARBA00022827"/>
    </source>
</evidence>
<dbReference type="STRING" id="317619.GCA_000332315_03377"/>
<dbReference type="RefSeq" id="WP_017713590.1">
    <property type="nucleotide sequence ID" value="NZ_KB235941.1"/>
</dbReference>
<evidence type="ECO:0000313" key="5">
    <source>
        <dbReference type="EMBL" id="KKJ01038.1"/>
    </source>
</evidence>
<evidence type="ECO:0000256" key="1">
    <source>
        <dbReference type="ARBA" id="ARBA00022630"/>
    </source>
</evidence>
<dbReference type="GO" id="GO:0071949">
    <property type="term" value="F:FAD binding"/>
    <property type="evidence" value="ECO:0007669"/>
    <property type="project" value="InterPro"/>
</dbReference>
<dbReference type="EMBL" id="AJTX02000002">
    <property type="protein sequence ID" value="KKJ01038.1"/>
    <property type="molecule type" value="Genomic_DNA"/>
</dbReference>
<evidence type="ECO:0000256" key="3">
    <source>
        <dbReference type="SAM" id="MobiDB-lite"/>
    </source>
</evidence>
<dbReference type="GO" id="GO:0004458">
    <property type="term" value="F:D-lactate dehydrogenase (cytochrome) activity"/>
    <property type="evidence" value="ECO:0007669"/>
    <property type="project" value="TreeGrafter"/>
</dbReference>
<keyword evidence="1" id="KW-0285">Flavoprotein</keyword>
<evidence type="ECO:0000259" key="4">
    <source>
        <dbReference type="PROSITE" id="PS51387"/>
    </source>
</evidence>
<accession>A0A0M2Q157</accession>
<dbReference type="eggNOG" id="COG0277">
    <property type="taxonomic scope" value="Bacteria"/>
</dbReference>
<comment type="caution">
    <text evidence="5">The sequence shown here is derived from an EMBL/GenBank/DDBJ whole genome shotgun (WGS) entry which is preliminary data.</text>
</comment>